<dbReference type="AlphaFoldDB" id="A0A075ABG7"/>
<name>A0A075ABG7_OPIVI</name>
<dbReference type="RefSeq" id="XP_009171240.1">
    <property type="nucleotide sequence ID" value="XM_009172976.1"/>
</dbReference>
<evidence type="ECO:0000256" key="1">
    <source>
        <dbReference type="SAM" id="MobiDB-lite"/>
    </source>
</evidence>
<evidence type="ECO:0000313" key="3">
    <source>
        <dbReference type="Proteomes" id="UP000054324"/>
    </source>
</evidence>
<keyword evidence="3" id="KW-1185">Reference proteome</keyword>
<dbReference type="KEGG" id="ovi:T265_07447"/>
<dbReference type="CTD" id="20321626"/>
<proteinExistence type="predicted"/>
<dbReference type="EMBL" id="KL596790">
    <property type="protein sequence ID" value="KER24994.1"/>
    <property type="molecule type" value="Genomic_DNA"/>
</dbReference>
<feature type="region of interest" description="Disordered" evidence="1">
    <location>
        <begin position="1"/>
        <end position="24"/>
    </location>
</feature>
<sequence>MSNTITKPSALSHTPSRRTLTKHDHLLHSSSSKELEQLTYRQIFKPQTSATLKSLADSQRTCYPEQISYLKLKSTTAVRWKLV</sequence>
<evidence type="ECO:0000313" key="2">
    <source>
        <dbReference type="EMBL" id="KER24994.1"/>
    </source>
</evidence>
<gene>
    <name evidence="2" type="ORF">T265_07447</name>
</gene>
<feature type="compositionally biased region" description="Polar residues" evidence="1">
    <location>
        <begin position="1"/>
        <end position="14"/>
    </location>
</feature>
<organism evidence="2 3">
    <name type="scientific">Opisthorchis viverrini</name>
    <name type="common">Southeast Asian liver fluke</name>
    <dbReference type="NCBI Taxonomy" id="6198"/>
    <lineage>
        <taxon>Eukaryota</taxon>
        <taxon>Metazoa</taxon>
        <taxon>Spiralia</taxon>
        <taxon>Lophotrochozoa</taxon>
        <taxon>Platyhelminthes</taxon>
        <taxon>Trematoda</taxon>
        <taxon>Digenea</taxon>
        <taxon>Opisthorchiida</taxon>
        <taxon>Opisthorchiata</taxon>
        <taxon>Opisthorchiidae</taxon>
        <taxon>Opisthorchis</taxon>
    </lineage>
</organism>
<dbReference type="Proteomes" id="UP000054324">
    <property type="component" value="Unassembled WGS sequence"/>
</dbReference>
<reference evidence="2 3" key="1">
    <citation type="submission" date="2013-11" db="EMBL/GenBank/DDBJ databases">
        <title>Opisthorchis viverrini - life in the bile duct.</title>
        <authorList>
            <person name="Young N.D."/>
            <person name="Nagarajan N."/>
            <person name="Lin S.J."/>
            <person name="Korhonen P.K."/>
            <person name="Jex A.R."/>
            <person name="Hall R.S."/>
            <person name="Safavi-Hemami H."/>
            <person name="Kaewkong W."/>
            <person name="Bertrand D."/>
            <person name="Gao S."/>
            <person name="Seet Q."/>
            <person name="Wongkham S."/>
            <person name="Teh B.T."/>
            <person name="Wongkham C."/>
            <person name="Intapan P.M."/>
            <person name="Maleewong W."/>
            <person name="Yang X."/>
            <person name="Hu M."/>
            <person name="Wang Z."/>
            <person name="Hofmann A."/>
            <person name="Sternberg P.W."/>
            <person name="Tan P."/>
            <person name="Wang J."/>
            <person name="Gasser R.B."/>
        </authorList>
    </citation>
    <scope>NUCLEOTIDE SEQUENCE [LARGE SCALE GENOMIC DNA]</scope>
</reference>
<accession>A0A075ABG7</accession>
<dbReference type="GeneID" id="20321626"/>
<protein>
    <submittedName>
        <fullName evidence="2">Uncharacterized protein</fullName>
    </submittedName>
</protein>